<evidence type="ECO:0000313" key="12">
    <source>
        <dbReference type="EMBL" id="GAA2170807.1"/>
    </source>
</evidence>
<evidence type="ECO:0000256" key="10">
    <source>
        <dbReference type="SAM" id="Phobius"/>
    </source>
</evidence>
<name>A0ABN3AJF3_9MICO</name>
<feature type="domain" description="Histidine kinase" evidence="11">
    <location>
        <begin position="315"/>
        <end position="403"/>
    </location>
</feature>
<evidence type="ECO:0000256" key="3">
    <source>
        <dbReference type="ARBA" id="ARBA00022553"/>
    </source>
</evidence>
<dbReference type="EC" id="2.7.13.3" evidence="2"/>
<dbReference type="PANTHER" id="PTHR24421">
    <property type="entry name" value="NITRATE/NITRITE SENSOR PROTEIN NARX-RELATED"/>
    <property type="match status" value="1"/>
</dbReference>
<dbReference type="InterPro" id="IPR050482">
    <property type="entry name" value="Sensor_HK_TwoCompSys"/>
</dbReference>
<dbReference type="EMBL" id="BAAAQT010000001">
    <property type="protein sequence ID" value="GAA2170807.1"/>
    <property type="molecule type" value="Genomic_DNA"/>
</dbReference>
<evidence type="ECO:0000256" key="2">
    <source>
        <dbReference type="ARBA" id="ARBA00012438"/>
    </source>
</evidence>
<feature type="transmembrane region" description="Helical" evidence="10">
    <location>
        <begin position="80"/>
        <end position="104"/>
    </location>
</feature>
<dbReference type="InterPro" id="IPR055558">
    <property type="entry name" value="DUF7134"/>
</dbReference>
<evidence type="ECO:0000256" key="6">
    <source>
        <dbReference type="ARBA" id="ARBA00022777"/>
    </source>
</evidence>
<dbReference type="PANTHER" id="PTHR24421:SF10">
    <property type="entry name" value="NITRATE_NITRITE SENSOR PROTEIN NARQ"/>
    <property type="match status" value="1"/>
</dbReference>
<keyword evidence="10" id="KW-0812">Transmembrane</keyword>
<gene>
    <name evidence="12" type="ORF">GCM10009846_02450</name>
</gene>
<keyword evidence="10" id="KW-1133">Transmembrane helix</keyword>
<evidence type="ECO:0000313" key="13">
    <source>
        <dbReference type="Proteomes" id="UP001501599"/>
    </source>
</evidence>
<feature type="transmembrane region" description="Helical" evidence="10">
    <location>
        <begin position="48"/>
        <end position="68"/>
    </location>
</feature>
<dbReference type="InterPro" id="IPR011712">
    <property type="entry name" value="Sig_transdc_His_kin_sub3_dim/P"/>
</dbReference>
<feature type="transmembrane region" description="Helical" evidence="10">
    <location>
        <begin position="116"/>
        <end position="135"/>
    </location>
</feature>
<protein>
    <recommendedName>
        <fullName evidence="2">histidine kinase</fullName>
        <ecNumber evidence="2">2.7.13.3</ecNumber>
    </recommendedName>
</protein>
<dbReference type="Pfam" id="PF23539">
    <property type="entry name" value="DUF7134"/>
    <property type="match status" value="1"/>
</dbReference>
<accession>A0ABN3AJF3</accession>
<dbReference type="Gene3D" id="3.30.565.10">
    <property type="entry name" value="Histidine kinase-like ATPase, C-terminal domain"/>
    <property type="match status" value="1"/>
</dbReference>
<dbReference type="InterPro" id="IPR005467">
    <property type="entry name" value="His_kinase_dom"/>
</dbReference>
<comment type="caution">
    <text evidence="12">The sequence shown here is derived from an EMBL/GenBank/DDBJ whole genome shotgun (WGS) entry which is preliminary data.</text>
</comment>
<evidence type="ECO:0000256" key="4">
    <source>
        <dbReference type="ARBA" id="ARBA00022679"/>
    </source>
</evidence>
<keyword evidence="13" id="KW-1185">Reference proteome</keyword>
<evidence type="ECO:0000256" key="9">
    <source>
        <dbReference type="SAM" id="MobiDB-lite"/>
    </source>
</evidence>
<sequence>MPATRRRPTRAELRTDVIVAAALALVSAVIGVLSSLAQYMVIREDVPAWAFVLTSVAMAAPLAFRRVWPWATAILTSGLYIVFGQLGIAELTVTQVVMFLAVYSVGAWDPSRRRALWVRVLVVVAMAIWLGWAFFTVLAEESATTAIISTIFVQLFINIAYFGGAWVFGDRAYTRALEREELEDAHAEIVAQRDQLAGQAVALERVRIARELHDVVAHHVSAMGIQAGAARRTLRTDADRAETSLRSVEQSARDAIAELRTMVVALRSDGDGDGPMPTLADVDALLATARESGQTVDHLVVGEPMPVSPVVELTLVRVLQESLTNARKHAGPSASVDVRLRYRGEIVEIEVSDDGHGAPARALGTGMGLTGMRERVAAVGGTLHAGARVSGGWLVRATIPAHLAEVVVVSPSPVEPASVERGAVDPTAIETATVEPTAVESASAARATFDAIPPSERASEAADAPAPAPTPQHATASPRSSE</sequence>
<dbReference type="SMART" id="SM00387">
    <property type="entry name" value="HATPase_c"/>
    <property type="match status" value="1"/>
</dbReference>
<feature type="compositionally biased region" description="Low complexity" evidence="9">
    <location>
        <begin position="453"/>
        <end position="482"/>
    </location>
</feature>
<evidence type="ECO:0000259" key="11">
    <source>
        <dbReference type="PROSITE" id="PS50109"/>
    </source>
</evidence>
<keyword evidence="6" id="KW-0418">Kinase</keyword>
<feature type="transmembrane region" description="Helical" evidence="10">
    <location>
        <begin position="147"/>
        <end position="169"/>
    </location>
</feature>
<dbReference type="Pfam" id="PF07730">
    <property type="entry name" value="HisKA_3"/>
    <property type="match status" value="1"/>
</dbReference>
<keyword evidence="7" id="KW-0067">ATP-binding</keyword>
<feature type="transmembrane region" description="Helical" evidence="10">
    <location>
        <begin position="17"/>
        <end position="36"/>
    </location>
</feature>
<dbReference type="Pfam" id="PF02518">
    <property type="entry name" value="HATPase_c"/>
    <property type="match status" value="1"/>
</dbReference>
<dbReference type="RefSeq" id="WP_344339469.1">
    <property type="nucleotide sequence ID" value="NZ_BAAAQT010000001.1"/>
</dbReference>
<keyword evidence="10" id="KW-0472">Membrane</keyword>
<dbReference type="InterPro" id="IPR003594">
    <property type="entry name" value="HATPase_dom"/>
</dbReference>
<feature type="region of interest" description="Disordered" evidence="9">
    <location>
        <begin position="437"/>
        <end position="482"/>
    </location>
</feature>
<proteinExistence type="predicted"/>
<organism evidence="12 13">
    <name type="scientific">Agrococcus versicolor</name>
    <dbReference type="NCBI Taxonomy" id="501482"/>
    <lineage>
        <taxon>Bacteria</taxon>
        <taxon>Bacillati</taxon>
        <taxon>Actinomycetota</taxon>
        <taxon>Actinomycetes</taxon>
        <taxon>Micrococcales</taxon>
        <taxon>Microbacteriaceae</taxon>
        <taxon>Agrococcus</taxon>
    </lineage>
</organism>
<comment type="catalytic activity">
    <reaction evidence="1">
        <text>ATP + protein L-histidine = ADP + protein N-phospho-L-histidine.</text>
        <dbReference type="EC" id="2.7.13.3"/>
    </reaction>
</comment>
<keyword evidence="3" id="KW-0597">Phosphoprotein</keyword>
<evidence type="ECO:0000256" key="5">
    <source>
        <dbReference type="ARBA" id="ARBA00022741"/>
    </source>
</evidence>
<reference evidence="12 13" key="1">
    <citation type="journal article" date="2019" name="Int. J. Syst. Evol. Microbiol.">
        <title>The Global Catalogue of Microorganisms (GCM) 10K type strain sequencing project: providing services to taxonomists for standard genome sequencing and annotation.</title>
        <authorList>
            <consortium name="The Broad Institute Genomics Platform"/>
            <consortium name="The Broad Institute Genome Sequencing Center for Infectious Disease"/>
            <person name="Wu L."/>
            <person name="Ma J."/>
        </authorList>
    </citation>
    <scope>NUCLEOTIDE SEQUENCE [LARGE SCALE GENOMIC DNA]</scope>
    <source>
        <strain evidence="12 13">JCM 16026</strain>
    </source>
</reference>
<dbReference type="CDD" id="cd16917">
    <property type="entry name" value="HATPase_UhpB-NarQ-NarX-like"/>
    <property type="match status" value="1"/>
</dbReference>
<dbReference type="PROSITE" id="PS50109">
    <property type="entry name" value="HIS_KIN"/>
    <property type="match status" value="1"/>
</dbReference>
<dbReference type="SUPFAM" id="SSF55874">
    <property type="entry name" value="ATPase domain of HSP90 chaperone/DNA topoisomerase II/histidine kinase"/>
    <property type="match status" value="1"/>
</dbReference>
<evidence type="ECO:0000256" key="1">
    <source>
        <dbReference type="ARBA" id="ARBA00000085"/>
    </source>
</evidence>
<evidence type="ECO:0000256" key="7">
    <source>
        <dbReference type="ARBA" id="ARBA00022840"/>
    </source>
</evidence>
<keyword evidence="8" id="KW-0902">Two-component regulatory system</keyword>
<dbReference type="InterPro" id="IPR036890">
    <property type="entry name" value="HATPase_C_sf"/>
</dbReference>
<dbReference type="Proteomes" id="UP001501599">
    <property type="component" value="Unassembled WGS sequence"/>
</dbReference>
<keyword evidence="5" id="KW-0547">Nucleotide-binding</keyword>
<keyword evidence="4" id="KW-0808">Transferase</keyword>
<dbReference type="Gene3D" id="1.20.5.1930">
    <property type="match status" value="1"/>
</dbReference>
<evidence type="ECO:0000256" key="8">
    <source>
        <dbReference type="ARBA" id="ARBA00023012"/>
    </source>
</evidence>